<feature type="domain" description="Myosin N-terminal SH3-like" evidence="17">
    <location>
        <begin position="33"/>
        <end position="82"/>
    </location>
</feature>
<comment type="subunit">
    <text evidence="13">Muscle myosin is a hexameric protein that consists of 2 heavy chain subunits (MHC), 2 alkali light chain subunits (MLC) and 2 regulatory light chain subunits (MLC-2).</text>
</comment>
<dbReference type="GO" id="GO:0006936">
    <property type="term" value="P:muscle contraction"/>
    <property type="evidence" value="ECO:0007669"/>
    <property type="project" value="UniProtKB-ARBA"/>
</dbReference>
<keyword evidence="3" id="KW-0787">Thick filament</keyword>
<dbReference type="FunFam" id="1.20.5.340:FF:000036">
    <property type="entry name" value="Myosin heavy chain"/>
    <property type="match status" value="1"/>
</dbReference>
<keyword evidence="9 14" id="KW-0505">Motor protein</keyword>
<dbReference type="PROSITE" id="PS51456">
    <property type="entry name" value="MYOSIN_MOTOR"/>
    <property type="match status" value="1"/>
</dbReference>
<evidence type="ECO:0000256" key="14">
    <source>
        <dbReference type="PROSITE-ProRule" id="PRU00782"/>
    </source>
</evidence>
<evidence type="ECO:0008006" key="20">
    <source>
        <dbReference type="Google" id="ProtNLM"/>
    </source>
</evidence>
<evidence type="ECO:0000256" key="3">
    <source>
        <dbReference type="ARBA" id="ARBA00022433"/>
    </source>
</evidence>
<dbReference type="GO" id="GO:0040011">
    <property type="term" value="P:locomotion"/>
    <property type="evidence" value="ECO:0007669"/>
    <property type="project" value="UniProtKB-ARBA"/>
</dbReference>
<dbReference type="GO" id="GO:0031033">
    <property type="term" value="P:myosin filament organization"/>
    <property type="evidence" value="ECO:0007669"/>
    <property type="project" value="UniProtKB-ARBA"/>
</dbReference>
<dbReference type="InterPro" id="IPR036961">
    <property type="entry name" value="Kinesin_motor_dom_sf"/>
</dbReference>
<proteinExistence type="inferred from homology"/>
<dbReference type="Gene3D" id="1.20.120.720">
    <property type="entry name" value="Myosin VI head, motor domain, U50 subdomain"/>
    <property type="match status" value="1"/>
</dbReference>
<evidence type="ECO:0000256" key="2">
    <source>
        <dbReference type="ARBA" id="ARBA00008314"/>
    </source>
</evidence>
<dbReference type="CDD" id="cd14909">
    <property type="entry name" value="MYSc_Myh1_insects_crustaceans"/>
    <property type="match status" value="1"/>
</dbReference>
<feature type="domain" description="Myosin motor" evidence="16">
    <location>
        <begin position="86"/>
        <end position="776"/>
    </location>
</feature>
<dbReference type="FunFam" id="1.20.5.370:FF:000010">
    <property type="entry name" value="Myosin heavy chain, isoform G"/>
    <property type="match status" value="1"/>
</dbReference>
<feature type="region of interest" description="Disordered" evidence="15">
    <location>
        <begin position="1821"/>
        <end position="1861"/>
    </location>
</feature>
<feature type="region of interest" description="Actin-binding" evidence="14">
    <location>
        <begin position="655"/>
        <end position="677"/>
    </location>
</feature>
<dbReference type="GO" id="GO:0048513">
    <property type="term" value="P:animal organ development"/>
    <property type="evidence" value="ECO:0007669"/>
    <property type="project" value="UniProtKB-ARBA"/>
</dbReference>
<dbReference type="Gene3D" id="1.20.5.4820">
    <property type="match status" value="1"/>
</dbReference>
<dbReference type="GO" id="GO:0008307">
    <property type="term" value="F:structural constituent of muscle"/>
    <property type="evidence" value="ECO:0007669"/>
    <property type="project" value="UniProtKB-ARBA"/>
</dbReference>
<dbReference type="Gene3D" id="1.20.5.370">
    <property type="match status" value="4"/>
</dbReference>
<dbReference type="GO" id="GO:0051015">
    <property type="term" value="F:actin filament binding"/>
    <property type="evidence" value="ECO:0007669"/>
    <property type="project" value="InterPro"/>
</dbReference>
<dbReference type="Gene3D" id="6.10.140.910">
    <property type="match status" value="1"/>
</dbReference>
<comment type="similarity">
    <text evidence="2 14">Belongs to the TRAFAC class myosin-kinesin ATPase superfamily. Myosin family.</text>
</comment>
<sequence length="1961" mass="224360">MPRPIASQEDEDPTPYLFVSLEQRRIDQSKPYDSKKNCWVPDEKEGYLLGEIKATKGDVVSVGLPGGETKDFKKDKLQQVNPPKYEKAEDMSNLTYLNDASVLHNLRQRYYNKLIYTYSGLFCVAINPYKRYPVYTNRCAKMYRGKRRNEVPPHIFAISDGAYVDMLTNHVNQSMLITGESGAGKTENTKKVIAYFATVGASTKKDESQKNKGSLEDQVVQTNPVLEAFGNAKTVRNDNSSRFGKFIRIHFGPTGKLAGADIETYLLEKARVISQQSLERSYHIFYQIMSGSVAGVKEYCLLTDNVYDYHIVSQGKITVASIDDADEFTLTDQAFDILGFTKQEKEDVYRITAAVMHMGGMKFKQRGREEQAEQDGEEEGGRVAKLFGCDCAELYKNLLKPRIKVGNEFVTQGRNVQQVTNSIGALCKGVFDRLFKWLVKKCNETLDTKQKRQHFIGVLDIAGFEIFDYNGFEQLCINFTNEKLQQFFNHHMFVLEQEEYKREGIDWAFIDFGMDLLACIDLIEKPMGILSILEEESMFPKATDQTFSEKLTNTHLGKSAPFQKPKPPKPGQQAAHFAIGHYAGVVAYNITGWLEKNKDPLNDTVVDQFKKSKNALLVEIFADHPGQSGGGDAKGGRGKKGGGFATVSSAYKEQLNSLMTTLRSTQPHFVRCIIPNEMKQPGLVDAHLVMHQLTCNGVLEGIRICRKGFPNRMVYPDFKQRYQILNPKGIKGVDDPKKATKILIECTELADDQYRLGNTKVFFRAGVLGQMEEFRDERLGKIMSWMQAWARGYLARKGFKKLQEQRVALKVVQRNLRKYLQLRTWPWYKLWQKVKPLLNVSRIEDEIARLEEKAKKAEDAHAAEVKVRKELEALNAKLLAEKTALLDSLSGEKGQLSDFQERCSKLQAQKSDLENQLRDIQDRLTQEEDARNQLFQQKKKADQEISGLKKDIEDMELNIQKAEQDKSTKDHQIRNLNDEIAHQDELINKLNKEKKMQGESNQKTGEELQAAEDKINHLNKVKSKLEQTLDELEDSLEREKKLRGDVEKSKRKVEGDLKLTQEAVADLERNKKELEQTIQRKDKELGALTGKLDDEQVVVNKNNRQIKELQARIEELEEEIEAERQARAKAEKQRADLARELEELGERLEEAGGATSAQIELNKKREAELSKLRRDLEEANIQHESTLANLRKKHNDAIAEMAEQVDQLNKMKAKSEKEKNEYYSQMNDLRIGCDHLSNEKAAQEKIAKQLQHTLNEVQSKLDETNRSLNDFDAAKKKLSIENSDLLRQLEEAESQVSQLSKIKISLTTQLEDTKRMADEESRERATLLGKFRNLEHDLDNFREQVEEEAEGKADLQRQLSKANAEAQLWRSKYESDGVARAEELEEAKRKLQARLAEAEETIESLNQKCIGLEKTKQRLSTEVEDLQLEVDRANAIANAAEKKQKAFDKIIGEWKLKVDDLAAELDASQKECRNYSTELFRLKGAYEEGQEQLEAVRRENKNLADEVKDLLDQIGEGGRNIHEIEKARKRLEAEKDELQAALEEAEAALEQEENKVLRAQLELSQVRQEIDRRIQEKEEEFENTRKNHQRALDSMQASLEAEAKGKAEALRMKKKLEADINELEIALDHANKANAEAQKNIKRYQQQLKDIQTALEEEQRARDDAREQLGISERRANALQNELEESRTLLEQADRGRRQAEQELADAHEQLNEVSAQNASISAAKRKLESELQTLHSDLDELLNEAKNSEEKAKKAMVDAARLADELRAEQDHAQTQEKLRKALEQQIKELQVRLDDAEANALKGGKKAIQKLEQRVRELENELDGEQRRHADAQKNLRKSERRVKELSFQSEEDRKNHERMQDLVDKLQQKIKTYKRQIEEAEEIAALNLAKFRKAQQELEESEERADLAEQAISKFRAKGRGGSVGRGASPAPRAMSMRPQLDGMAFPPRFDLAPENEF</sequence>
<keyword evidence="8 14" id="KW-0518">Myosin</keyword>
<dbReference type="FunFam" id="1.20.5.340:FF:000050">
    <property type="entry name" value="Myosin heavy chain, muscle"/>
    <property type="match status" value="1"/>
</dbReference>
<keyword evidence="4" id="KW-0963">Cytoplasm</keyword>
<dbReference type="FunFam" id="1.20.120.720:FF:000001">
    <property type="entry name" value="Myosin heavy chain, muscle"/>
    <property type="match status" value="1"/>
</dbReference>
<keyword evidence="11 14" id="KW-0009">Actin-binding</keyword>
<feature type="binding site" evidence="14">
    <location>
        <begin position="179"/>
        <end position="186"/>
    </location>
    <ligand>
        <name>ATP</name>
        <dbReference type="ChEBI" id="CHEBI:30616"/>
    </ligand>
</feature>
<dbReference type="VEuPathDB" id="VectorBase:SCAU015727"/>
<dbReference type="InterPro" id="IPR001609">
    <property type="entry name" value="Myosin_head_motor_dom-like"/>
</dbReference>
<dbReference type="InterPro" id="IPR002928">
    <property type="entry name" value="Myosin_tail"/>
</dbReference>
<dbReference type="Gene3D" id="1.20.5.340">
    <property type="match status" value="4"/>
</dbReference>
<dbReference type="Pfam" id="PF02736">
    <property type="entry name" value="Myosin_N"/>
    <property type="match status" value="1"/>
</dbReference>
<dbReference type="GO" id="GO:0042802">
    <property type="term" value="F:identical protein binding"/>
    <property type="evidence" value="ECO:0007669"/>
    <property type="project" value="UniProtKB-ARBA"/>
</dbReference>
<evidence type="ECO:0000256" key="5">
    <source>
        <dbReference type="ARBA" id="ARBA00022741"/>
    </source>
</evidence>
<keyword evidence="5 14" id="KW-0547">Nucleotide-binding</keyword>
<dbReference type="SUPFAM" id="SSF52540">
    <property type="entry name" value="P-loop containing nucleoside triphosphate hydrolases"/>
    <property type="match status" value="1"/>
</dbReference>
<organism evidence="18 19">
    <name type="scientific">Stomoxys calcitrans</name>
    <name type="common">Stable fly</name>
    <name type="synonym">Conops calcitrans</name>
    <dbReference type="NCBI Taxonomy" id="35570"/>
    <lineage>
        <taxon>Eukaryota</taxon>
        <taxon>Metazoa</taxon>
        <taxon>Ecdysozoa</taxon>
        <taxon>Arthropoda</taxon>
        <taxon>Hexapoda</taxon>
        <taxon>Insecta</taxon>
        <taxon>Pterygota</taxon>
        <taxon>Neoptera</taxon>
        <taxon>Endopterygota</taxon>
        <taxon>Diptera</taxon>
        <taxon>Brachycera</taxon>
        <taxon>Muscomorpha</taxon>
        <taxon>Muscoidea</taxon>
        <taxon>Muscidae</taxon>
        <taxon>Stomoxys</taxon>
    </lineage>
</organism>
<evidence type="ECO:0000313" key="18">
    <source>
        <dbReference type="EnsemblMetazoa" id="SCAU015727-PA"/>
    </source>
</evidence>
<dbReference type="FunFam" id="1.10.10.820:FF:000001">
    <property type="entry name" value="Myosin heavy chain"/>
    <property type="match status" value="1"/>
</dbReference>
<dbReference type="FunFam" id="1.20.5.340:FF:000019">
    <property type="entry name" value="Myosin heavy chain, isoform G"/>
    <property type="match status" value="1"/>
</dbReference>
<evidence type="ECO:0000259" key="16">
    <source>
        <dbReference type="PROSITE" id="PS51456"/>
    </source>
</evidence>
<dbReference type="GO" id="GO:0000146">
    <property type="term" value="F:microfilament motor activity"/>
    <property type="evidence" value="ECO:0007669"/>
    <property type="project" value="UniProtKB-ARBA"/>
</dbReference>
<evidence type="ECO:0000256" key="7">
    <source>
        <dbReference type="ARBA" id="ARBA00023054"/>
    </source>
</evidence>
<comment type="function">
    <text evidence="12">Muscle contraction.</text>
</comment>
<evidence type="ECO:0000256" key="10">
    <source>
        <dbReference type="ARBA" id="ARBA00023179"/>
    </source>
</evidence>
<dbReference type="PANTHER" id="PTHR13140">
    <property type="entry name" value="MYOSIN"/>
    <property type="match status" value="1"/>
</dbReference>
<dbReference type="FunFam" id="1.20.5.340:FF:000025">
    <property type="entry name" value="Myosin heavy chain, isoform G"/>
    <property type="match status" value="1"/>
</dbReference>
<keyword evidence="7" id="KW-0175">Coiled coil</keyword>
<dbReference type="Proteomes" id="UP000095300">
    <property type="component" value="Unassembled WGS sequence"/>
</dbReference>
<reference evidence="18" key="1">
    <citation type="submission" date="2020-05" db="UniProtKB">
        <authorList>
            <consortium name="EnsemblMetazoa"/>
        </authorList>
    </citation>
    <scope>IDENTIFICATION</scope>
    <source>
        <strain evidence="18">USDA</strain>
    </source>
</reference>
<dbReference type="Gene3D" id="2.30.30.360">
    <property type="entry name" value="Myosin S1 fragment, N-terminal"/>
    <property type="match status" value="1"/>
</dbReference>
<dbReference type="Gene3D" id="1.20.58.530">
    <property type="match status" value="1"/>
</dbReference>
<dbReference type="SMART" id="SM00015">
    <property type="entry name" value="IQ"/>
    <property type="match status" value="1"/>
</dbReference>
<dbReference type="FunFam" id="1.20.5.370:FF:000005">
    <property type="entry name" value="Myosin heavy chain, isoform I"/>
    <property type="match status" value="1"/>
</dbReference>
<dbReference type="FunFam" id="1.20.5.370:FF:000009">
    <property type="entry name" value="Myosin heavy chain, isoform G"/>
    <property type="match status" value="1"/>
</dbReference>
<evidence type="ECO:0000256" key="1">
    <source>
        <dbReference type="ARBA" id="ARBA00004657"/>
    </source>
</evidence>
<dbReference type="FunFam" id="1.20.58.530:FF:000001">
    <property type="entry name" value="Myosin heavy chain"/>
    <property type="match status" value="1"/>
</dbReference>
<dbReference type="PROSITE" id="PS51844">
    <property type="entry name" value="SH3_LIKE"/>
    <property type="match status" value="1"/>
</dbReference>
<comment type="subcellular location">
    <subcellularLocation>
        <location evidence="1">Cytoplasm</location>
        <location evidence="1">Myofibril</location>
    </subcellularLocation>
</comment>
<dbReference type="FunFam" id="1.20.5.4820:FF:000002">
    <property type="entry name" value="Myosin heavy chain 10"/>
    <property type="match status" value="1"/>
</dbReference>
<dbReference type="FunFam" id="2.30.30.360:FF:000001">
    <property type="entry name" value="Myosin heavy chain"/>
    <property type="match status" value="1"/>
</dbReference>
<dbReference type="GO" id="GO:0045214">
    <property type="term" value="P:sarcomere organization"/>
    <property type="evidence" value="ECO:0007669"/>
    <property type="project" value="UniProtKB-ARBA"/>
</dbReference>
<dbReference type="GO" id="GO:0016020">
    <property type="term" value="C:membrane"/>
    <property type="evidence" value="ECO:0007669"/>
    <property type="project" value="TreeGrafter"/>
</dbReference>
<evidence type="ECO:0000256" key="11">
    <source>
        <dbReference type="ARBA" id="ARBA00023203"/>
    </source>
</evidence>
<dbReference type="Gene3D" id="3.40.850.10">
    <property type="entry name" value="Kinesin motor domain"/>
    <property type="match status" value="1"/>
</dbReference>
<dbReference type="InterPro" id="IPR000048">
    <property type="entry name" value="IQ_motif_EF-hand-BS"/>
</dbReference>
<evidence type="ECO:0000259" key="17">
    <source>
        <dbReference type="PROSITE" id="PS51844"/>
    </source>
</evidence>
<keyword evidence="10" id="KW-0514">Muscle protein</keyword>
<dbReference type="InterPro" id="IPR014751">
    <property type="entry name" value="XRCC4-like_C"/>
</dbReference>
<dbReference type="FunFam" id="1.20.5.340:FF:000038">
    <property type="entry name" value="Myosin heavy chain muscle"/>
    <property type="match status" value="1"/>
</dbReference>
<keyword evidence="6 14" id="KW-0067">ATP-binding</keyword>
<accession>A0A1I8QBV2</accession>
<dbReference type="FunFam" id="1.20.5.340:FF:000021">
    <property type="entry name" value="Myosin heavy chain, isoform G"/>
    <property type="match status" value="1"/>
</dbReference>
<dbReference type="InterPro" id="IPR008989">
    <property type="entry name" value="Myosin_S1_N"/>
</dbReference>
<dbReference type="OrthoDB" id="6108017at2759"/>
<dbReference type="SMART" id="SM00242">
    <property type="entry name" value="MYSc"/>
    <property type="match status" value="1"/>
</dbReference>
<evidence type="ECO:0000256" key="8">
    <source>
        <dbReference type="ARBA" id="ARBA00023123"/>
    </source>
</evidence>
<dbReference type="GO" id="GO:0032982">
    <property type="term" value="C:myosin filament"/>
    <property type="evidence" value="ECO:0007669"/>
    <property type="project" value="UniProtKB-KW"/>
</dbReference>
<dbReference type="Gene3D" id="1.10.10.820">
    <property type="match status" value="1"/>
</dbReference>
<protein>
    <recommendedName>
        <fullName evidence="20">Myosin heavy chain, muscle</fullName>
    </recommendedName>
</protein>
<dbReference type="FunFam" id="1.20.5.370:FF:000001">
    <property type="entry name" value="Myosin heavy chain"/>
    <property type="match status" value="1"/>
</dbReference>
<dbReference type="GO" id="GO:0016459">
    <property type="term" value="C:myosin complex"/>
    <property type="evidence" value="ECO:0007669"/>
    <property type="project" value="UniProtKB-KW"/>
</dbReference>
<feature type="region of interest" description="Disordered" evidence="15">
    <location>
        <begin position="1921"/>
        <end position="1961"/>
    </location>
</feature>
<dbReference type="GO" id="GO:0007298">
    <property type="term" value="P:border follicle cell migration"/>
    <property type="evidence" value="ECO:0007669"/>
    <property type="project" value="UniProtKB-ARBA"/>
</dbReference>
<evidence type="ECO:0000256" key="6">
    <source>
        <dbReference type="ARBA" id="ARBA00022840"/>
    </source>
</evidence>
<evidence type="ECO:0000313" key="19">
    <source>
        <dbReference type="Proteomes" id="UP000095300"/>
    </source>
</evidence>
<dbReference type="FunFam" id="3.40.850.10:FF:000024">
    <property type="entry name" value="Myosin heavy chain, isoform J"/>
    <property type="match status" value="1"/>
</dbReference>
<dbReference type="GO" id="GO:0007424">
    <property type="term" value="P:open tracheal system development"/>
    <property type="evidence" value="ECO:0007669"/>
    <property type="project" value="UniProtKB-ARBA"/>
</dbReference>
<evidence type="ECO:0000256" key="12">
    <source>
        <dbReference type="ARBA" id="ARBA00037488"/>
    </source>
</evidence>
<evidence type="ECO:0000256" key="4">
    <source>
        <dbReference type="ARBA" id="ARBA00022490"/>
    </source>
</evidence>
<dbReference type="Pfam" id="PF01576">
    <property type="entry name" value="Myosin_tail_1"/>
    <property type="match status" value="1"/>
</dbReference>
<evidence type="ECO:0000256" key="15">
    <source>
        <dbReference type="SAM" id="MobiDB-lite"/>
    </source>
</evidence>
<evidence type="ECO:0000256" key="13">
    <source>
        <dbReference type="ARBA" id="ARBA00038612"/>
    </source>
</evidence>
<dbReference type="InterPro" id="IPR004009">
    <property type="entry name" value="SH3_Myosin"/>
</dbReference>
<dbReference type="PANTHER" id="PTHR13140:SF857">
    <property type="entry name" value="MYOSIN-11"/>
    <property type="match status" value="1"/>
</dbReference>
<gene>
    <name evidence="18" type="primary">106082291</name>
</gene>
<name>A0A1I8QBV2_STOCA</name>
<dbReference type="Pfam" id="PF00063">
    <property type="entry name" value="Myosin_head"/>
    <property type="match status" value="1"/>
</dbReference>
<dbReference type="GO" id="GO:0031672">
    <property type="term" value="C:A band"/>
    <property type="evidence" value="ECO:0007669"/>
    <property type="project" value="UniProtKB-ARBA"/>
</dbReference>
<dbReference type="SUPFAM" id="SSF90257">
    <property type="entry name" value="Myosin rod fragments"/>
    <property type="match status" value="6"/>
</dbReference>
<dbReference type="InterPro" id="IPR027417">
    <property type="entry name" value="P-loop_NTPase"/>
</dbReference>
<dbReference type="EnsemblMetazoa" id="SCAU015727-RA">
    <property type="protein sequence ID" value="SCAU015727-PA"/>
    <property type="gene ID" value="SCAU015727"/>
</dbReference>
<evidence type="ECO:0000256" key="9">
    <source>
        <dbReference type="ARBA" id="ARBA00023175"/>
    </source>
</evidence>
<dbReference type="FunFam" id="1.20.5.370:FF:000008">
    <property type="entry name" value="Myosin heavy chain"/>
    <property type="match status" value="1"/>
</dbReference>
<dbReference type="PRINTS" id="PR00193">
    <property type="entry name" value="MYOSINHEAVY"/>
</dbReference>
<dbReference type="GO" id="GO:0005524">
    <property type="term" value="F:ATP binding"/>
    <property type="evidence" value="ECO:0007669"/>
    <property type="project" value="UniProtKB-UniRule"/>
</dbReference>
<dbReference type="PROSITE" id="PS50096">
    <property type="entry name" value="IQ"/>
    <property type="match status" value="1"/>
</dbReference>
<dbReference type="GO" id="GO:0007015">
    <property type="term" value="P:actin filament organization"/>
    <property type="evidence" value="ECO:0007669"/>
    <property type="project" value="TreeGrafter"/>
</dbReference>
<keyword evidence="19" id="KW-1185">Reference proteome</keyword>